<accession>A0A2S7K0T0</accession>
<comment type="caution">
    <text evidence="1">The sequence shown here is derived from an EMBL/GenBank/DDBJ whole genome shotgun (WGS) entry which is preliminary data.</text>
</comment>
<dbReference type="RefSeq" id="WP_104831240.1">
    <property type="nucleotide sequence ID" value="NZ_PJCH01000015.1"/>
</dbReference>
<keyword evidence="2" id="KW-1185">Reference proteome</keyword>
<gene>
    <name evidence="1" type="ORF">CW354_16745</name>
</gene>
<protein>
    <submittedName>
        <fullName evidence="1">Uncharacterized protein</fullName>
    </submittedName>
</protein>
<evidence type="ECO:0000313" key="2">
    <source>
        <dbReference type="Proteomes" id="UP000239504"/>
    </source>
</evidence>
<name>A0A2S7K0T0_9PROT</name>
<reference evidence="1 2" key="1">
    <citation type="submission" date="2017-12" db="EMBL/GenBank/DDBJ databases">
        <authorList>
            <person name="Hurst M.R.H."/>
        </authorList>
    </citation>
    <scope>NUCLEOTIDE SEQUENCE [LARGE SCALE GENOMIC DNA]</scope>
    <source>
        <strain evidence="1 2">SY-3-19</strain>
    </source>
</reference>
<proteinExistence type="predicted"/>
<dbReference type="EMBL" id="PJCH01000015">
    <property type="protein sequence ID" value="PQA86028.1"/>
    <property type="molecule type" value="Genomic_DNA"/>
</dbReference>
<organism evidence="1 2">
    <name type="scientific">Hyphococcus luteus</name>
    <dbReference type="NCBI Taxonomy" id="2058213"/>
    <lineage>
        <taxon>Bacteria</taxon>
        <taxon>Pseudomonadati</taxon>
        <taxon>Pseudomonadota</taxon>
        <taxon>Alphaproteobacteria</taxon>
        <taxon>Parvularculales</taxon>
        <taxon>Parvularculaceae</taxon>
        <taxon>Hyphococcus</taxon>
    </lineage>
</organism>
<sequence length="87" mass="9603">MTTNINNKPAQKPAMTLTDGALKAAIWRNEKEDGAFYSVTFSRTYKDKDGNYADAASFSGAELLRLSKLADRAYTEAHALREQRAAS</sequence>
<dbReference type="OrthoDB" id="7632421at2"/>
<dbReference type="AlphaFoldDB" id="A0A2S7K0T0"/>
<evidence type="ECO:0000313" key="1">
    <source>
        <dbReference type="EMBL" id="PQA86028.1"/>
    </source>
</evidence>
<dbReference type="Proteomes" id="UP000239504">
    <property type="component" value="Unassembled WGS sequence"/>
</dbReference>